<dbReference type="GO" id="GO:0003700">
    <property type="term" value="F:DNA-binding transcription factor activity"/>
    <property type="evidence" value="ECO:0007669"/>
    <property type="project" value="TreeGrafter"/>
</dbReference>
<dbReference type="CDD" id="cd02209">
    <property type="entry name" value="cupin_XRE_C"/>
    <property type="match status" value="1"/>
</dbReference>
<dbReference type="SUPFAM" id="SSF51182">
    <property type="entry name" value="RmlC-like cupins"/>
    <property type="match status" value="1"/>
</dbReference>
<name>A0A446ZK76_ACICA</name>
<dbReference type="CDD" id="cd00093">
    <property type="entry name" value="HTH_XRE"/>
    <property type="match status" value="1"/>
</dbReference>
<evidence type="ECO:0000313" key="3">
    <source>
        <dbReference type="EMBL" id="VAX44899.1"/>
    </source>
</evidence>
<evidence type="ECO:0000256" key="1">
    <source>
        <dbReference type="ARBA" id="ARBA00023125"/>
    </source>
</evidence>
<dbReference type="InterPro" id="IPR014710">
    <property type="entry name" value="RmlC-like_jellyroll"/>
</dbReference>
<dbReference type="GO" id="GO:0005829">
    <property type="term" value="C:cytosol"/>
    <property type="evidence" value="ECO:0007669"/>
    <property type="project" value="TreeGrafter"/>
</dbReference>
<evidence type="ECO:0000259" key="2">
    <source>
        <dbReference type="PROSITE" id="PS50943"/>
    </source>
</evidence>
<dbReference type="InterPro" id="IPR001387">
    <property type="entry name" value="Cro/C1-type_HTH"/>
</dbReference>
<keyword evidence="1 3" id="KW-0238">DNA-binding</keyword>
<organism evidence="3 4">
    <name type="scientific">Acinetobacter calcoaceticus</name>
    <dbReference type="NCBI Taxonomy" id="471"/>
    <lineage>
        <taxon>Bacteria</taxon>
        <taxon>Pseudomonadati</taxon>
        <taxon>Pseudomonadota</taxon>
        <taxon>Gammaproteobacteria</taxon>
        <taxon>Moraxellales</taxon>
        <taxon>Moraxellaceae</taxon>
        <taxon>Acinetobacter</taxon>
        <taxon>Acinetobacter calcoaceticus/baumannii complex</taxon>
    </lineage>
</organism>
<gene>
    <name evidence="3" type="ORF">AC2117_02083</name>
</gene>
<dbReference type="SMART" id="SM00530">
    <property type="entry name" value="HTH_XRE"/>
    <property type="match status" value="1"/>
</dbReference>
<evidence type="ECO:0000313" key="4">
    <source>
        <dbReference type="Proteomes" id="UP000294355"/>
    </source>
</evidence>
<protein>
    <submittedName>
        <fullName evidence="3">DNA-binding transcriptional repressor PuuR</fullName>
    </submittedName>
</protein>
<sequence length="207" mass="23103">MNFGSEVCGCMEDINIRIAQQVRELRLARGYTLDVLATRCQVSRSAISLIERGEASPTAVVLEKLANGLDVPLTQLFANQQGNQSPEPIVRRSQQSEWKDPETGYIRRQISPPNWKSPFQIVEIEFPAQSRITYEISETSKVVQQQLWVVEGKIDIQLGKSSYALSTGDCLAMQLNQPVIYSNNSSQVARYILVVSSQLVSAVKESL</sequence>
<dbReference type="PANTHER" id="PTHR46797:SF10">
    <property type="entry name" value="BLR1115 PROTEIN"/>
    <property type="match status" value="1"/>
</dbReference>
<dbReference type="PROSITE" id="PS50943">
    <property type="entry name" value="HTH_CROC1"/>
    <property type="match status" value="1"/>
</dbReference>
<reference evidence="3 4" key="1">
    <citation type="submission" date="2018-08" db="EMBL/GenBank/DDBJ databases">
        <authorList>
            <person name="Gonzaga-Molto A."/>
        </authorList>
    </citation>
    <scope>NUCLEOTIDE SEQUENCE [LARGE SCALE GENOMIC DNA]</scope>
    <source>
        <strain evidence="3">Acinetobacter calcoaceticus str. 2117</strain>
    </source>
</reference>
<dbReference type="InterPro" id="IPR050807">
    <property type="entry name" value="TransReg_Diox_bact_type"/>
</dbReference>
<dbReference type="InterPro" id="IPR010982">
    <property type="entry name" value="Lambda_DNA-bd_dom_sf"/>
</dbReference>
<dbReference type="GO" id="GO:0003677">
    <property type="term" value="F:DNA binding"/>
    <property type="evidence" value="ECO:0007669"/>
    <property type="project" value="UniProtKB-KW"/>
</dbReference>
<dbReference type="SUPFAM" id="SSF47413">
    <property type="entry name" value="lambda repressor-like DNA-binding domains"/>
    <property type="match status" value="1"/>
</dbReference>
<dbReference type="Gene3D" id="2.60.120.10">
    <property type="entry name" value="Jelly Rolls"/>
    <property type="match status" value="1"/>
</dbReference>
<dbReference type="Pfam" id="PF01381">
    <property type="entry name" value="HTH_3"/>
    <property type="match status" value="1"/>
</dbReference>
<dbReference type="Gene3D" id="1.10.260.40">
    <property type="entry name" value="lambda repressor-like DNA-binding domains"/>
    <property type="match status" value="1"/>
</dbReference>
<dbReference type="Proteomes" id="UP000294355">
    <property type="component" value="Chromosome"/>
</dbReference>
<feature type="domain" description="HTH cro/C1-type" evidence="2">
    <location>
        <begin position="22"/>
        <end position="76"/>
    </location>
</feature>
<proteinExistence type="predicted"/>
<dbReference type="PANTHER" id="PTHR46797">
    <property type="entry name" value="HTH-TYPE TRANSCRIPTIONAL REGULATOR"/>
    <property type="match status" value="1"/>
</dbReference>
<dbReference type="EMBL" id="LS999521">
    <property type="protein sequence ID" value="VAX44899.1"/>
    <property type="molecule type" value="Genomic_DNA"/>
</dbReference>
<accession>A0A446ZK76</accession>
<dbReference type="InterPro" id="IPR011051">
    <property type="entry name" value="RmlC_Cupin_sf"/>
</dbReference>
<dbReference type="AlphaFoldDB" id="A0A446ZK76"/>